<dbReference type="InterPro" id="IPR036872">
    <property type="entry name" value="CH_dom_sf"/>
</dbReference>
<dbReference type="Proteomes" id="UP000008820">
    <property type="component" value="Chromosome 2"/>
</dbReference>
<evidence type="ECO:0000256" key="1">
    <source>
        <dbReference type="ARBA" id="ARBA00009238"/>
    </source>
</evidence>
<dbReference type="FunFam" id="2.60.40.10:FF:001145">
    <property type="entry name" value="Jitterbug, isoform I"/>
    <property type="match status" value="3"/>
</dbReference>
<evidence type="ECO:0000256" key="2">
    <source>
        <dbReference type="ARBA" id="ARBA00022737"/>
    </source>
</evidence>
<dbReference type="Gene3D" id="2.60.40.10">
    <property type="entry name" value="Immunoglobulins"/>
    <property type="match status" value="20"/>
</dbReference>
<keyword evidence="2" id="KW-0677">Repeat</keyword>
<feature type="repeat" description="Filamin" evidence="4">
    <location>
        <begin position="1177"/>
        <end position="1274"/>
    </location>
</feature>
<dbReference type="FunFam" id="1.10.418.10:FF:000078">
    <property type="entry name" value="Putative Filamin-A"/>
    <property type="match status" value="1"/>
</dbReference>
<evidence type="ECO:0000256" key="4">
    <source>
        <dbReference type="PROSITE-ProRule" id="PRU00087"/>
    </source>
</evidence>
<feature type="repeat" description="Filamin" evidence="4">
    <location>
        <begin position="2436"/>
        <end position="2531"/>
    </location>
</feature>
<feature type="repeat" description="Filamin" evidence="4">
    <location>
        <begin position="1372"/>
        <end position="1454"/>
    </location>
</feature>
<protein>
    <recommendedName>
        <fullName evidence="6">Calponin-homology (CH) domain-containing protein</fullName>
    </recommendedName>
</protein>
<evidence type="ECO:0000256" key="5">
    <source>
        <dbReference type="SAM" id="MobiDB-lite"/>
    </source>
</evidence>
<dbReference type="InterPro" id="IPR001589">
    <property type="entry name" value="Actinin_actin-bd_CS"/>
</dbReference>
<evidence type="ECO:0000313" key="8">
    <source>
        <dbReference type="Proteomes" id="UP000008820"/>
    </source>
</evidence>
<feature type="repeat" description="Filamin" evidence="4">
    <location>
        <begin position="2632"/>
        <end position="2725"/>
    </location>
</feature>
<dbReference type="FunFam" id="2.60.40.10:FF:001473">
    <property type="entry name" value="Jitterbug, isoform C"/>
    <property type="match status" value="1"/>
</dbReference>
<dbReference type="SUPFAM" id="SSF47576">
    <property type="entry name" value="Calponin-homology domain, CH-domain"/>
    <property type="match status" value="2"/>
</dbReference>
<dbReference type="PROSITE" id="PS00019">
    <property type="entry name" value="ACTININ_1"/>
    <property type="match status" value="1"/>
</dbReference>
<dbReference type="OrthoDB" id="18740at2759"/>
<dbReference type="PROSITE" id="PS50021">
    <property type="entry name" value="CH"/>
    <property type="match status" value="2"/>
</dbReference>
<dbReference type="FunFam" id="2.60.40.10:FF:001551">
    <property type="entry name" value="Jitterbug, isoform M"/>
    <property type="match status" value="1"/>
</dbReference>
<reference evidence="7" key="2">
    <citation type="submission" date="2020-05" db="UniProtKB">
        <authorList>
            <consortium name="EnsemblMetazoa"/>
        </authorList>
    </citation>
    <scope>IDENTIFICATION</scope>
    <source>
        <strain evidence="7">LVP_AGWG</strain>
    </source>
</reference>
<dbReference type="CDD" id="cd21229">
    <property type="entry name" value="CH_jitterbug-like_rpt2"/>
    <property type="match status" value="1"/>
</dbReference>
<keyword evidence="3" id="KW-0009">Actin-binding</keyword>
<dbReference type="FunFam" id="1.10.418.10:FF:000006">
    <property type="entry name" value="Filamin-B isoform A"/>
    <property type="match status" value="1"/>
</dbReference>
<gene>
    <name evidence="7" type="primary">5564736</name>
</gene>
<dbReference type="EnsemblMetazoa" id="AAEL019576-RA">
    <property type="protein sequence ID" value="AAEL019576-PA"/>
    <property type="gene ID" value="AAEL019576"/>
</dbReference>
<dbReference type="InterPro" id="IPR014756">
    <property type="entry name" value="Ig_E-set"/>
</dbReference>
<feature type="region of interest" description="Disordered" evidence="5">
    <location>
        <begin position="1"/>
        <end position="20"/>
    </location>
</feature>
<evidence type="ECO:0000256" key="3">
    <source>
        <dbReference type="ARBA" id="ARBA00023203"/>
    </source>
</evidence>
<dbReference type="InterPro" id="IPR044801">
    <property type="entry name" value="Filamin"/>
</dbReference>
<dbReference type="InterPro" id="IPR001715">
    <property type="entry name" value="CH_dom"/>
</dbReference>
<feature type="repeat" description="Filamin" evidence="4">
    <location>
        <begin position="565"/>
        <end position="645"/>
    </location>
</feature>
<name>A0A6I8TWQ1_AEDAE</name>
<dbReference type="PROSITE" id="PS50194">
    <property type="entry name" value="FILAMIN_REPEAT"/>
    <property type="match status" value="21"/>
</dbReference>
<organism evidence="7 8">
    <name type="scientific">Aedes aegypti</name>
    <name type="common">Yellowfever mosquito</name>
    <name type="synonym">Culex aegypti</name>
    <dbReference type="NCBI Taxonomy" id="7159"/>
    <lineage>
        <taxon>Eukaryota</taxon>
        <taxon>Metazoa</taxon>
        <taxon>Ecdysozoa</taxon>
        <taxon>Arthropoda</taxon>
        <taxon>Hexapoda</taxon>
        <taxon>Insecta</taxon>
        <taxon>Pterygota</taxon>
        <taxon>Neoptera</taxon>
        <taxon>Endopterygota</taxon>
        <taxon>Diptera</taxon>
        <taxon>Nematocera</taxon>
        <taxon>Culicoidea</taxon>
        <taxon>Culicidae</taxon>
        <taxon>Culicinae</taxon>
        <taxon>Aedini</taxon>
        <taxon>Aedes</taxon>
        <taxon>Stegomyia</taxon>
    </lineage>
</organism>
<proteinExistence type="inferred from homology"/>
<dbReference type="InterPro" id="IPR017868">
    <property type="entry name" value="Filamin/ABP280_repeat-like"/>
</dbReference>
<feature type="repeat" description="Filamin" evidence="4">
    <location>
        <begin position="1555"/>
        <end position="1632"/>
    </location>
</feature>
<dbReference type="InterPro" id="IPR013783">
    <property type="entry name" value="Ig-like_fold"/>
</dbReference>
<dbReference type="SUPFAM" id="SSF81296">
    <property type="entry name" value="E set domains"/>
    <property type="match status" value="20"/>
</dbReference>
<dbReference type="CDD" id="cd21227">
    <property type="entry name" value="CH_jitterbug-like_rpt1"/>
    <property type="match status" value="1"/>
</dbReference>
<dbReference type="PANTHER" id="PTHR38537">
    <property type="entry name" value="JITTERBUG, ISOFORM N"/>
    <property type="match status" value="1"/>
</dbReference>
<dbReference type="FunFam" id="1.10.418.10:FF:000068">
    <property type="entry name" value="Putative Filamin-A"/>
    <property type="match status" value="1"/>
</dbReference>
<feature type="repeat" description="Filamin" evidence="4">
    <location>
        <begin position="386"/>
        <end position="466"/>
    </location>
</feature>
<feature type="repeat" description="Filamin" evidence="4">
    <location>
        <begin position="2057"/>
        <end position="2157"/>
    </location>
</feature>
<dbReference type="FunFam" id="2.60.40.10:FF:001193">
    <property type="entry name" value="Jitterbug, isoform M"/>
    <property type="match status" value="1"/>
</dbReference>
<dbReference type="Pfam" id="PF00307">
    <property type="entry name" value="CH"/>
    <property type="match status" value="3"/>
</dbReference>
<dbReference type="GO" id="GO:0051015">
    <property type="term" value="F:actin filament binding"/>
    <property type="evidence" value="ECO:0007669"/>
    <property type="project" value="InterPro"/>
</dbReference>
<evidence type="ECO:0000259" key="6">
    <source>
        <dbReference type="PROSITE" id="PS50021"/>
    </source>
</evidence>
<feature type="compositionally biased region" description="Low complexity" evidence="5">
    <location>
        <begin position="667"/>
        <end position="677"/>
    </location>
</feature>
<dbReference type="PANTHER" id="PTHR38537:SF13">
    <property type="entry name" value="JITTERBUG, ISOFORM N"/>
    <property type="match status" value="1"/>
</dbReference>
<dbReference type="Pfam" id="PF00630">
    <property type="entry name" value="Filamin"/>
    <property type="match status" value="19"/>
</dbReference>
<dbReference type="InterPro" id="IPR001298">
    <property type="entry name" value="Filamin/ABP280_rpt"/>
</dbReference>
<evidence type="ECO:0000313" key="7">
    <source>
        <dbReference type="EnsemblMetazoa" id="AAEL019576-PA"/>
    </source>
</evidence>
<dbReference type="Gene3D" id="1.10.418.10">
    <property type="entry name" value="Calponin-like domain"/>
    <property type="match status" value="3"/>
</dbReference>
<feature type="repeat" description="Filamin" evidence="4">
    <location>
        <begin position="1810"/>
        <end position="1901"/>
    </location>
</feature>
<feature type="repeat" description="Filamin" evidence="4">
    <location>
        <begin position="1694"/>
        <end position="1808"/>
    </location>
</feature>
<comment type="similarity">
    <text evidence="1">Belongs to the filamin family.</text>
</comment>
<dbReference type="SMART" id="SM00557">
    <property type="entry name" value="IG_FLMN"/>
    <property type="match status" value="18"/>
</dbReference>
<feature type="region of interest" description="Disordered" evidence="5">
    <location>
        <begin position="642"/>
        <end position="721"/>
    </location>
</feature>
<feature type="repeat" description="Filamin" evidence="4">
    <location>
        <begin position="469"/>
        <end position="555"/>
    </location>
</feature>
<feature type="region of interest" description="Disordered" evidence="5">
    <location>
        <begin position="775"/>
        <end position="807"/>
    </location>
</feature>
<feature type="repeat" description="Filamin" evidence="4">
    <location>
        <begin position="2726"/>
        <end position="2822"/>
    </location>
</feature>
<reference evidence="7 8" key="1">
    <citation type="submission" date="2017-06" db="EMBL/GenBank/DDBJ databases">
        <title>Aedes aegypti genome working group (AGWG) sequencing and assembly.</title>
        <authorList>
            <consortium name="Aedes aegypti Genome Working Group (AGWG)"/>
            <person name="Matthews B.J."/>
        </authorList>
    </citation>
    <scope>NUCLEOTIDE SEQUENCE [LARGE SCALE GENOMIC DNA]</scope>
    <source>
        <strain evidence="7 8">LVP_AGWG</strain>
    </source>
</reference>
<dbReference type="FunCoup" id="A0A6I8TWQ1">
    <property type="interactions" value="8"/>
</dbReference>
<sequence length="2836" mass="307247">MELPKGAKITHAGLLQHTPDGKTEIQKITQAGLVARSPEGTAAKGMNIRGNEDLWVEIQANTFKNWVNEHVRESGLRVNDFHEDFCDGTFLCALVESLQKRPLKPNWNKRPANQHHYLENATTALNAIEADGVKLVNIGNVDIVNGNVKLILGLIWSLIVRYQIGRSKFPPRKLMLAWLQAALPDCKVTNLTTDWNSGVLLSALLDYCEPGLFPHWRTLDVHDSVRNCERAMKIAYDRFGIPKVLEPEYLASSWLDELSGMTYLSYFMKPDGPGYNATMRWVNSVVKRPVNNFTTDFNDGKVFCEIIKDLGGPVPDPSKLSSDPMMWESNQNKVIEGGLKLGVKPVLAAKDMATADEEHLGIMAYTTWLRWVIPRPPLADMLAVHLESTSGRIGEPSRFRVEVLSRDIEMSSVKAYVSTPNSNTLQQVKLNSRGEGTYIPDKYGMHEIVLEVDDNQLGGHFFRVLPRLVTVPPPGMAPCALGSLVEVLVNATGAPKSEDILVTAYSPSGRPLKCPLKKIDHGHSAIFKPDEAGVWEIAITYQGRHIQGGPFTCSVFDPSGVSVHGLDGAMPLRAHSFEVDARGVGVSGELHVDIVHEKRSLVCSVEKLQENKYQVTFMPRQNGKHRVYIYFNGYDVKGSPYIMRVGSKGRSGKTRSSPQHESRMRSESPSYHFHSSSLNRKSEVKRDIYSPQTVTPSREIYSTRVTSPLRESPSPKDVLNSSSFKTEYKNFASENDHSFKKSTELLASDFKTPPKDEGYNYVKTVRTENHVTKTIRQHRDSESPSLLRASPGLKSPQTVSSTIYESNARNATASPKFYTSTTRYVPSPVEPRISSPINMHEKNETYKVTERESTYKSTITRDVARDSPIEMYKVSSPSTVDYSSNIKVTSNNGPSRRDSRDVISKTKHMFSQNSLESLANLTEKQLNTDLTFDRTVDSQTEKNTHFNKFSLGENNYRSSDRKLIDDEGLYRPGGYLKNYKTESSERYEKYTTLNSGFEPIGRDVTGARAIRVQDIPDGVLGRPVEFEIDGSQAGSGNLEILVNGGRVTSAVRALGNQRFIASFTPHESGVHTVQITFNEETVPGSPWNINIMSSPGLTALGESTRLVPANVPAVFEVLPPPGASIRGSDCVATVLSPSKSKVNARVTHEAANGAVRIEFVPNEVGTHIIEASIGGTTLVGGPLIAKVYDSSLIQVTDVNGGVVGQPCQFRVDASAAGEGQLEISINEGEVPNHVQVVGGGRCLVSFTPEQAKPHLIDIKFNGETVMGCPFVCSVADTSRVLLNLSNLELIPVNRPASFHITVSGGGAAELAVSVRGPQGELPVRVTGDIHAGFTAEFTPNNVGAHTINVEYNGYPVQGTPFVAKSYDATKVGVGSVSKGTVGRPVQFTVDAGDAGEGNLEITISAKGHNIPTQVHPQGNAKFAVSFVPAEPCEHIINVSFNKMLVPGCPITVIINGGTTGPQVSLGGPGPLHLPNSLIINHAGGRLEDIEVNVEGPSGHSVPAQVLQTADGVFKAEFVPRVVGEHRVSVSVEGQPTVGSPYSAKVYDVTAIKVKNVNNGTVGKPVVFLVETSQAGPGNLEVTVNGGRVPTSAQAQGQHTYAISFTPREAQNHTVELRFNGQDVPGSPFTCKVSPAARIVTSDLMDKVSVGHVFDFLVESDISPVVEVLGPARRAVRADVIPVSGAYRVKFEPIEVGDHSVEVRLPGSGHVEGSPFLLKAYSAEKVVVTDIRPGVVGKSVSFGINASQAGAGNLEIIVAVGGKNVPNFVQSEGNARFKVNFKPTEAATHSLSVRFNGYPVPGSPFACHVTHAPVSLSKAIATGECLRQAPVKCENIFELEGFDGVDPQVLITSPSGDTVSSRVSFRDDIHFVSFVPTSVGRHLISVTANDQHINGSPFSCNVFDVSRVAISGLDHHNTLASLGVPLTFSVDAAGAGEGTLELVVSTATSTVKAEVTACARGLYDVTFVPQTCEPHFVNITFNDLPVDGSPFRCEVQQNTQNVQVGNSTFIELVGEDQTVEIYDPENKMVPFTLSRKAAEFKATKIGSYIVRYVDQETRSFIAARTINVFDPSMVKIVEVGEAYCHKPASLAVSILDAGQGTLTSVVRCGGLEVPHSIRGPTKNGTWEIVYHPTRVAPHKIMILYNQVPIASKPIEINVLAPAMSKEITVNGLGLYQARVSKTTSFAIDTVGHPAREFDVVVSGPGGQALPVRCYQTKGGHLQAEFTVQKVGQCLIDVLHQSKPLPGSPYTCESYDPSKIHLQKVPKMNLCTNSPITWNVESEAAGVAEIEVTVLSPTGQNVPVQLTQQEDYVHQVEFLPLTAGHYKATVMYGGESVPGSPITFAVQAVGNKTDSHASGNGLEVAHRGKETSFVVFCPSMPNVQIERCDEQAERIEPKIKNLGNNEWKIFYTILTVGEYEIRASCTNRGPLPGSPWTISCLDPAKVTPIGGWGSLLDNNGKLLLPAKIAFDTSMAGPGELTCYVDSTEVNVEKQSNGRCILYLSDEELSKGEHSFDLTWSGLPISQSPGYVFVTGNSSAADKVVLTGRGLTSAQVGEISHFTIDASEALSGKPEVHMEFEDGENLPVTLLQPRPNELIWLASYNPHKSTGGPLSLSVEWNGRLIKGCPLTISVGPAVDAAKVLCSGEGLRNGVVGRDIKSWIDTRRAGPGELTAHCAGPRKVAYCELYDHGDATFTLNVKPQEPGRHTLTIKYGGQHVPGSPFTLRVAGAPDASKVRVYGPGIEHGVLATFQSRFIVDTRGAGAGQLTVRVRGPKGAFRVEMQRESQKDRTILCKYDPTEPGDYRVEVKWAGELVPGSPFPVLIFDTQEELKRFLHGN</sequence>
<feature type="repeat" description="Filamin" evidence="4">
    <location>
        <begin position="1272"/>
        <end position="1365"/>
    </location>
</feature>
<feature type="repeat" description="Filamin" evidence="4">
    <location>
        <begin position="2533"/>
        <end position="2631"/>
    </location>
</feature>
<dbReference type="InParanoid" id="A0A6I8TWQ1"/>
<accession>A0A6I8TWQ1</accession>
<feature type="repeat" description="Filamin" evidence="4">
    <location>
        <begin position="1459"/>
        <end position="1545"/>
    </location>
</feature>
<dbReference type="SMART" id="SM00033">
    <property type="entry name" value="CH"/>
    <property type="match status" value="3"/>
</dbReference>
<dbReference type="GO" id="GO:0030036">
    <property type="term" value="P:actin cytoskeleton organization"/>
    <property type="evidence" value="ECO:0007669"/>
    <property type="project" value="InterPro"/>
</dbReference>
<feature type="repeat" description="Filamin" evidence="4">
    <location>
        <begin position="2250"/>
        <end position="2344"/>
    </location>
</feature>
<feature type="repeat" description="Filamin" evidence="4">
    <location>
        <begin position="2345"/>
        <end position="2438"/>
    </location>
</feature>
<feature type="domain" description="Calponin-homology (CH)" evidence="6">
    <location>
        <begin position="169"/>
        <end position="272"/>
    </location>
</feature>
<keyword evidence="8" id="KW-1185">Reference proteome</keyword>
<feature type="compositionally biased region" description="Polar residues" evidence="5">
    <location>
        <begin position="795"/>
        <end position="807"/>
    </location>
</feature>
<dbReference type="EnsemblMetazoa" id="AAEL019576-RC">
    <property type="protein sequence ID" value="AAEL019576-PC"/>
    <property type="gene ID" value="AAEL019576"/>
</dbReference>
<feature type="repeat" description="Filamin" evidence="4">
    <location>
        <begin position="1899"/>
        <end position="1994"/>
    </location>
</feature>
<feature type="domain" description="Calponin-homology (CH)" evidence="6">
    <location>
        <begin position="57"/>
        <end position="163"/>
    </location>
</feature>
<feature type="repeat" description="Filamin" evidence="4">
    <location>
        <begin position="1094"/>
        <end position="1178"/>
    </location>
</feature>
<feature type="repeat" description="Filamin" evidence="4">
    <location>
        <begin position="2158"/>
        <end position="2252"/>
    </location>
</feature>
<dbReference type="FunFam" id="2.60.40.10:FF:001349">
    <property type="entry name" value="Jitterbug, isoform F"/>
    <property type="match status" value="1"/>
</dbReference>
<feature type="repeat" description="Filamin" evidence="4">
    <location>
        <begin position="994"/>
        <end position="1091"/>
    </location>
</feature>